<dbReference type="OrthoDB" id="10260857at2759"/>
<dbReference type="InterPro" id="IPR009851">
    <property type="entry name" value="Mod_r"/>
</dbReference>
<dbReference type="SUPFAM" id="SSF140111">
    <property type="entry name" value="Endosomal sorting complex assembly domain"/>
    <property type="match status" value="1"/>
</dbReference>
<comment type="similarity">
    <text evidence="2">Belongs to the VPS37 family.</text>
</comment>
<dbReference type="InterPro" id="IPR037202">
    <property type="entry name" value="ESCRT_assembly_dom"/>
</dbReference>
<evidence type="ECO:0000256" key="7">
    <source>
        <dbReference type="SAM" id="Coils"/>
    </source>
</evidence>
<evidence type="ECO:0000259" key="9">
    <source>
        <dbReference type="PROSITE" id="PS51314"/>
    </source>
</evidence>
<keyword evidence="7" id="KW-0175">Coiled coil</keyword>
<feature type="region of interest" description="Disordered" evidence="8">
    <location>
        <begin position="1"/>
        <end position="31"/>
    </location>
</feature>
<keyword evidence="11" id="KW-1185">Reference proteome</keyword>
<evidence type="ECO:0000256" key="5">
    <source>
        <dbReference type="ARBA" id="ARBA00022927"/>
    </source>
</evidence>
<dbReference type="Pfam" id="PF07200">
    <property type="entry name" value="Mod_r"/>
    <property type="match status" value="1"/>
</dbReference>
<evidence type="ECO:0000313" key="11">
    <source>
        <dbReference type="Proteomes" id="UP000094336"/>
    </source>
</evidence>
<reference evidence="11" key="1">
    <citation type="submission" date="2016-05" db="EMBL/GenBank/DDBJ databases">
        <title>Comparative genomics of biotechnologically important yeasts.</title>
        <authorList>
            <consortium name="DOE Joint Genome Institute"/>
            <person name="Riley R."/>
            <person name="Haridas S."/>
            <person name="Wolfe K.H."/>
            <person name="Lopes M.R."/>
            <person name="Hittinger C.T."/>
            <person name="Goker M."/>
            <person name="Salamov A."/>
            <person name="Wisecaver J."/>
            <person name="Long T.M."/>
            <person name="Aerts A.L."/>
            <person name="Barry K."/>
            <person name="Choi C."/>
            <person name="Clum A."/>
            <person name="Coughlan A.Y."/>
            <person name="Deshpande S."/>
            <person name="Douglass A.P."/>
            <person name="Hanson S.J."/>
            <person name="Klenk H.-P."/>
            <person name="Labutti K."/>
            <person name="Lapidus A."/>
            <person name="Lindquist E."/>
            <person name="Lipzen A."/>
            <person name="Meier-Kolthoff J.P."/>
            <person name="Ohm R.A."/>
            <person name="Otillar R.P."/>
            <person name="Pangilinan J."/>
            <person name="Peng Y."/>
            <person name="Rokas A."/>
            <person name="Rosa C.A."/>
            <person name="Scheuner C."/>
            <person name="Sibirny A.A."/>
            <person name="Slot J.C."/>
            <person name="Stielow J.B."/>
            <person name="Sun H."/>
            <person name="Kurtzman C.P."/>
            <person name="Blackwell M."/>
            <person name="Grigoriev I.V."/>
            <person name="Jeffries T.W."/>
        </authorList>
    </citation>
    <scope>NUCLEOTIDE SEQUENCE [LARGE SCALE GENOMIC DNA]</scope>
    <source>
        <strain evidence="11">NRRL Y-12698</strain>
    </source>
</reference>
<dbReference type="Proteomes" id="UP000094336">
    <property type="component" value="Unassembled WGS sequence"/>
</dbReference>
<dbReference type="STRING" id="984486.A0A1E3QZ95"/>
<feature type="coiled-coil region" evidence="7">
    <location>
        <begin position="78"/>
        <end position="105"/>
    </location>
</feature>
<dbReference type="GO" id="GO:0000813">
    <property type="term" value="C:ESCRT I complex"/>
    <property type="evidence" value="ECO:0007669"/>
    <property type="project" value="TreeGrafter"/>
</dbReference>
<keyword evidence="4" id="KW-0967">Endosome</keyword>
<evidence type="ECO:0000256" key="2">
    <source>
        <dbReference type="ARBA" id="ARBA00007617"/>
    </source>
</evidence>
<keyword evidence="3 6" id="KW-0813">Transport</keyword>
<sequence>MSLPPLLPPRPENGPTASPPKTQTQLSPAINPTPFPKYFSSLPRDSLNELRSEPTLLSGYVKTHPSFTKHEAAHVNLIDEQIAELRSLADRLLALRARYQMLNDEALPEFVQHRASWQSLELEMYRNLERFNLNHLKSRMREAIAEANAYSLLMVDAVIEEHQDKDEMKEKDLQQFLRDYKQTRILYHSRKERSNRWAENRVGGAI</sequence>
<proteinExistence type="inferred from homology"/>
<dbReference type="InterPro" id="IPR029012">
    <property type="entry name" value="Helix_hairpin_bin_sf"/>
</dbReference>
<name>A0A1E3QZ95_9ASCO</name>
<dbReference type="RefSeq" id="XP_018988284.1">
    <property type="nucleotide sequence ID" value="XM_019130273.1"/>
</dbReference>
<dbReference type="PANTHER" id="PTHR13678:SF2">
    <property type="entry name" value="VACUOLAR PROTEIN SORTING-ASSOCIATED PROTEIN 37A"/>
    <property type="match status" value="1"/>
</dbReference>
<dbReference type="GO" id="GO:0043162">
    <property type="term" value="P:ubiquitin-dependent protein catabolic process via the multivesicular body sorting pathway"/>
    <property type="evidence" value="ECO:0007669"/>
    <property type="project" value="UniProtKB-ARBA"/>
</dbReference>
<gene>
    <name evidence="10" type="ORF">BABINDRAFT_164675</name>
</gene>
<dbReference type="GO" id="GO:0006612">
    <property type="term" value="P:protein targeting to membrane"/>
    <property type="evidence" value="ECO:0007669"/>
    <property type="project" value="TreeGrafter"/>
</dbReference>
<dbReference type="GO" id="GO:0006623">
    <property type="term" value="P:protein targeting to vacuole"/>
    <property type="evidence" value="ECO:0007669"/>
    <property type="project" value="TreeGrafter"/>
</dbReference>
<evidence type="ECO:0000313" key="10">
    <source>
        <dbReference type="EMBL" id="ODQ82956.1"/>
    </source>
</evidence>
<evidence type="ECO:0000256" key="4">
    <source>
        <dbReference type="ARBA" id="ARBA00022753"/>
    </source>
</evidence>
<dbReference type="AlphaFoldDB" id="A0A1E3QZ95"/>
<dbReference type="PANTHER" id="PTHR13678">
    <property type="entry name" value="VACUOLAR PROTEIN SORTING-ASSOCIATED PROTEIN 37"/>
    <property type="match status" value="1"/>
</dbReference>
<keyword evidence="5 6" id="KW-0653">Protein transport</keyword>
<accession>A0A1E3QZ95</accession>
<evidence type="ECO:0000256" key="3">
    <source>
        <dbReference type="ARBA" id="ARBA00022448"/>
    </source>
</evidence>
<dbReference type="GeneID" id="30148126"/>
<protein>
    <recommendedName>
        <fullName evidence="9">VPS37 C-terminal domain-containing protein</fullName>
    </recommendedName>
</protein>
<feature type="domain" description="VPS37 C-terminal" evidence="9">
    <location>
        <begin position="114"/>
        <end position="206"/>
    </location>
</feature>
<evidence type="ECO:0000256" key="1">
    <source>
        <dbReference type="ARBA" id="ARBA00004177"/>
    </source>
</evidence>
<evidence type="ECO:0000256" key="6">
    <source>
        <dbReference type="PROSITE-ProRule" id="PRU00646"/>
    </source>
</evidence>
<feature type="compositionally biased region" description="Polar residues" evidence="8">
    <location>
        <begin position="15"/>
        <end position="30"/>
    </location>
</feature>
<feature type="compositionally biased region" description="Pro residues" evidence="8">
    <location>
        <begin position="1"/>
        <end position="12"/>
    </location>
</feature>
<comment type="subcellular location">
    <subcellularLocation>
        <location evidence="1">Endosome</location>
    </subcellularLocation>
</comment>
<organism evidence="10 11">
    <name type="scientific">Babjeviella inositovora NRRL Y-12698</name>
    <dbReference type="NCBI Taxonomy" id="984486"/>
    <lineage>
        <taxon>Eukaryota</taxon>
        <taxon>Fungi</taxon>
        <taxon>Dikarya</taxon>
        <taxon>Ascomycota</taxon>
        <taxon>Saccharomycotina</taxon>
        <taxon>Pichiomycetes</taxon>
        <taxon>Serinales incertae sedis</taxon>
        <taxon>Babjeviella</taxon>
    </lineage>
</organism>
<evidence type="ECO:0000256" key="8">
    <source>
        <dbReference type="SAM" id="MobiDB-lite"/>
    </source>
</evidence>
<dbReference type="Gene3D" id="1.10.287.660">
    <property type="entry name" value="Helix hairpin bin"/>
    <property type="match status" value="1"/>
</dbReference>
<dbReference type="PROSITE" id="PS51314">
    <property type="entry name" value="VPS37_C"/>
    <property type="match status" value="1"/>
</dbReference>
<dbReference type="EMBL" id="KV454426">
    <property type="protein sequence ID" value="ODQ82956.1"/>
    <property type="molecule type" value="Genomic_DNA"/>
</dbReference>